<name>Q707V7_9ASCO</name>
<reference evidence="1" key="1">
    <citation type="submission" date="2003-12" db="EMBL/GenBank/DDBJ databases">
        <title>Novel yeast killer toxins inhibit progression through the S-phase and cause DNA damage checkpoint activation.</title>
        <authorList>
            <person name="Klassen R."/>
            <person name="Teichert S."/>
            <person name="Meinhardt F."/>
        </authorList>
    </citation>
    <scope>NUCLEOTIDE SEQUENCE</scope>
    <source>
        <strain evidence="1">CBS6693</strain>
        <plasmid evidence="1">pWR1A</plasmid>
    </source>
</reference>
<protein>
    <submittedName>
        <fullName evidence="1">Uncharacterized protein</fullName>
    </submittedName>
</protein>
<keyword evidence="1" id="KW-0614">Plasmid</keyword>
<organism evidence="1">
    <name type="scientific">Debaryomyces robertsiae</name>
    <dbReference type="NCBI Taxonomy" id="28555"/>
    <lineage>
        <taxon>Eukaryota</taxon>
        <taxon>Fungi</taxon>
        <taxon>Dikarya</taxon>
        <taxon>Ascomycota</taxon>
        <taxon>Saccharomycotina</taxon>
        <taxon>Pichiomycetes</taxon>
        <taxon>Debaryomycetaceae</taxon>
        <taxon>Debaryomyces</taxon>
    </lineage>
</organism>
<dbReference type="AlphaFoldDB" id="Q707V7"/>
<accession>Q707V7</accession>
<proteinExistence type="predicted"/>
<geneLocation type="plasmid" evidence="1">
    <name>pWR1A</name>
</geneLocation>
<evidence type="ECO:0000313" key="1">
    <source>
        <dbReference type="EMBL" id="CAE84956.1"/>
    </source>
</evidence>
<sequence>MLFILLFIRLCLCNPTTCLSELALGTWRIHTRKPRYISSNIVNGETTTNVDIRHFDSLDDFITNLWAAQKTYNLNLDINDYTKWQSQLDNADTTTSTSIKNYLIGHDRIYYLSSKVNYIISDSNTPALKWKGNIGNKDFNIDFTSLIGKINLGYSDIIKIFSSINLQYGDSDTKSMTNKLLDNINTRRLTKLANTGLYSTVLKHDKIQSLVEKYGFTLVDGKLGGSKTSTISLSLDKSVNLDDNNYLSQNFASKKDIQENEITQEGKTKLQKTKGLVTVGVNDNVIKDLDTLFSDSDNISTLARKGEIDHAKIIHFTKSKDIITFSENKGSNSKITSITCKV</sequence>
<dbReference type="EMBL" id="AJ617332">
    <property type="protein sequence ID" value="CAE84956.1"/>
    <property type="molecule type" value="Genomic_DNA"/>
</dbReference>